<dbReference type="PANTHER" id="PTHR37299:SF1">
    <property type="entry name" value="STAGE 0 SPORULATION PROTEIN A HOMOLOG"/>
    <property type="match status" value="1"/>
</dbReference>
<sequence>MTPYKCVIIDHDLDSINGLQRYLSLMPELVLVNTYTDPLLALTEIKSCAHLDIILTDIEMPDIAGTEFFNDLRHKASKLVFTTANTQYASETLGLNADAYLVKPYSLINFVTMIVKLLTDQPVEQPVSDHYPFFFVKNKQNNARLTKIDFADVIAVESKLNDVMIHTVHEKILTSISLTEVARLLQRDNRFVKVQRSFIINTHHIVHIDGNTIKMNQGTSVTVGEQYRTLFAEFVTGRLLKSAVKK</sequence>
<gene>
    <name evidence="4" type="ORF">SAMN04488522_101108</name>
</gene>
<dbReference type="InterPro" id="IPR011006">
    <property type="entry name" value="CheY-like_superfamily"/>
</dbReference>
<evidence type="ECO:0000259" key="2">
    <source>
        <dbReference type="PROSITE" id="PS50110"/>
    </source>
</evidence>
<keyword evidence="1" id="KW-0597">Phosphoprotein</keyword>
<feature type="domain" description="HTH LytTR-type" evidence="3">
    <location>
        <begin position="147"/>
        <end position="209"/>
    </location>
</feature>
<dbReference type="PROSITE" id="PS50930">
    <property type="entry name" value="HTH_LYTTR"/>
    <property type="match status" value="1"/>
</dbReference>
<evidence type="ECO:0000313" key="5">
    <source>
        <dbReference type="Proteomes" id="UP000184287"/>
    </source>
</evidence>
<dbReference type="PROSITE" id="PS50110">
    <property type="entry name" value="RESPONSE_REGULATORY"/>
    <property type="match status" value="1"/>
</dbReference>
<reference evidence="5" key="1">
    <citation type="submission" date="2016-11" db="EMBL/GenBank/DDBJ databases">
        <authorList>
            <person name="Varghese N."/>
            <person name="Submissions S."/>
        </authorList>
    </citation>
    <scope>NUCLEOTIDE SEQUENCE [LARGE SCALE GENOMIC DNA]</scope>
    <source>
        <strain evidence="5">DSM 16990</strain>
    </source>
</reference>
<dbReference type="AlphaFoldDB" id="A0A1M4T7L5"/>
<dbReference type="SUPFAM" id="SSF52172">
    <property type="entry name" value="CheY-like"/>
    <property type="match status" value="1"/>
</dbReference>
<feature type="modified residue" description="4-aspartylphosphate" evidence="1">
    <location>
        <position position="57"/>
    </location>
</feature>
<dbReference type="STRING" id="288992.SAMN04488522_101108"/>
<protein>
    <submittedName>
        <fullName evidence="4">Two component transcriptional regulator, LytTR family</fullName>
    </submittedName>
</protein>
<dbReference type="InterPro" id="IPR046947">
    <property type="entry name" value="LytR-like"/>
</dbReference>
<dbReference type="Pfam" id="PF04397">
    <property type="entry name" value="LytTR"/>
    <property type="match status" value="1"/>
</dbReference>
<dbReference type="InterPro" id="IPR007492">
    <property type="entry name" value="LytTR_DNA-bd_dom"/>
</dbReference>
<dbReference type="SMART" id="SM00850">
    <property type="entry name" value="LytTR"/>
    <property type="match status" value="1"/>
</dbReference>
<dbReference type="SMART" id="SM00448">
    <property type="entry name" value="REC"/>
    <property type="match status" value="1"/>
</dbReference>
<proteinExistence type="predicted"/>
<evidence type="ECO:0000259" key="3">
    <source>
        <dbReference type="PROSITE" id="PS50930"/>
    </source>
</evidence>
<name>A0A1M4T7L5_9SPHI</name>
<dbReference type="GO" id="GO:0000156">
    <property type="term" value="F:phosphorelay response regulator activity"/>
    <property type="evidence" value="ECO:0007669"/>
    <property type="project" value="InterPro"/>
</dbReference>
<dbReference type="RefSeq" id="WP_073226055.1">
    <property type="nucleotide sequence ID" value="NZ_FQUQ01000001.1"/>
</dbReference>
<dbReference type="InterPro" id="IPR001789">
    <property type="entry name" value="Sig_transdc_resp-reg_receiver"/>
</dbReference>
<dbReference type="Proteomes" id="UP000184287">
    <property type="component" value="Unassembled WGS sequence"/>
</dbReference>
<dbReference type="EMBL" id="FQUQ01000001">
    <property type="protein sequence ID" value="SHE40415.1"/>
    <property type="molecule type" value="Genomic_DNA"/>
</dbReference>
<dbReference type="Pfam" id="PF00072">
    <property type="entry name" value="Response_reg"/>
    <property type="match status" value="1"/>
</dbReference>
<keyword evidence="5" id="KW-1185">Reference proteome</keyword>
<dbReference type="Gene3D" id="3.40.50.2300">
    <property type="match status" value="1"/>
</dbReference>
<organism evidence="4 5">
    <name type="scientific">Pedobacter caeni</name>
    <dbReference type="NCBI Taxonomy" id="288992"/>
    <lineage>
        <taxon>Bacteria</taxon>
        <taxon>Pseudomonadati</taxon>
        <taxon>Bacteroidota</taxon>
        <taxon>Sphingobacteriia</taxon>
        <taxon>Sphingobacteriales</taxon>
        <taxon>Sphingobacteriaceae</taxon>
        <taxon>Pedobacter</taxon>
    </lineage>
</organism>
<accession>A0A1M4T7L5</accession>
<evidence type="ECO:0000256" key="1">
    <source>
        <dbReference type="PROSITE-ProRule" id="PRU00169"/>
    </source>
</evidence>
<dbReference type="PANTHER" id="PTHR37299">
    <property type="entry name" value="TRANSCRIPTIONAL REGULATOR-RELATED"/>
    <property type="match status" value="1"/>
</dbReference>
<dbReference type="GO" id="GO:0003677">
    <property type="term" value="F:DNA binding"/>
    <property type="evidence" value="ECO:0007669"/>
    <property type="project" value="InterPro"/>
</dbReference>
<dbReference type="OrthoDB" id="9787344at2"/>
<feature type="domain" description="Response regulatory" evidence="2">
    <location>
        <begin position="5"/>
        <end position="118"/>
    </location>
</feature>
<dbReference type="Gene3D" id="2.40.50.1020">
    <property type="entry name" value="LytTr DNA-binding domain"/>
    <property type="match status" value="1"/>
</dbReference>
<evidence type="ECO:0000313" key="4">
    <source>
        <dbReference type="EMBL" id="SHE40415.1"/>
    </source>
</evidence>